<dbReference type="Pfam" id="PF00578">
    <property type="entry name" value="AhpC-TSA"/>
    <property type="match status" value="1"/>
</dbReference>
<gene>
    <name evidence="2" type="ORF">OV079_33680</name>
</gene>
<dbReference type="InterPro" id="IPR000866">
    <property type="entry name" value="AhpC/TSA"/>
</dbReference>
<reference evidence="2" key="1">
    <citation type="submission" date="2022-11" db="EMBL/GenBank/DDBJ databases">
        <title>Minimal conservation of predation-associated metabolite biosynthetic gene clusters underscores biosynthetic potential of Myxococcota including descriptions for ten novel species: Archangium lansinium sp. nov., Myxococcus landrumus sp. nov., Nannocystis bai.</title>
        <authorList>
            <person name="Ahearne A."/>
            <person name="Stevens C."/>
            <person name="Phillips K."/>
        </authorList>
    </citation>
    <scope>NUCLEOTIDE SEQUENCE</scope>
    <source>
        <strain evidence="2">Na p29</strain>
    </source>
</reference>
<dbReference type="Gene3D" id="1.25.40.10">
    <property type="entry name" value="Tetratricopeptide repeat domain"/>
    <property type="match status" value="1"/>
</dbReference>
<dbReference type="Proteomes" id="UP001150924">
    <property type="component" value="Unassembled WGS sequence"/>
</dbReference>
<evidence type="ECO:0000259" key="1">
    <source>
        <dbReference type="PROSITE" id="PS51352"/>
    </source>
</evidence>
<dbReference type="PANTHER" id="PTHR42852">
    <property type="entry name" value="THIOL:DISULFIDE INTERCHANGE PROTEIN DSBE"/>
    <property type="match status" value="1"/>
</dbReference>
<dbReference type="SUPFAM" id="SSF48452">
    <property type="entry name" value="TPR-like"/>
    <property type="match status" value="1"/>
</dbReference>
<dbReference type="RefSeq" id="WP_267773379.1">
    <property type="nucleotide sequence ID" value="NZ_JAPNKE010000002.1"/>
</dbReference>
<dbReference type="AlphaFoldDB" id="A0A9X3EVW1"/>
<sequence length="498" mass="55529">MALATAQALAQAERPADALTWIARAVEASPGSVRLHQQRWKLLRGAPERSDDERRAAIVQDIDALLALRGQQPSTLLAAADALREHGQAQRADDLERRIAGEFDGSPAHELLLYRKITAGLGPDGKPKPEQRPVIDAFLARPQLHDPSLREEVGRLRFELLRADPATPADELLAAIEFTRIAGRIDLNTPYSHGPIALAERGVHLERAEALVREGPAAFDRLVAELAAAGMPDEMRDIIRRDMLGVNYDALGVVLLATGRSAEAEAALLRSQEVSPGYPESLARLAALARGRGDMDAAEGYLAAGFELELFQRENPCKRMLAQIYREEHGDLRGYEKYLDKIRARARELRRARVIAARAASPAPAPAFALERLDGAEITNESLRGKIAVIKFWFTTCKPCIDELPEFEQLIRDYARDRDVEILTIHFGGEKDEVARWMREHKHRFPVLLDAGFCQKAGVEMFPTFWVLDREGRLAYTLPGASENLREEFAWRIESLRG</sequence>
<evidence type="ECO:0000313" key="2">
    <source>
        <dbReference type="EMBL" id="MCY1010434.1"/>
    </source>
</evidence>
<dbReference type="EMBL" id="JAPNKE010000002">
    <property type="protein sequence ID" value="MCY1010434.1"/>
    <property type="molecule type" value="Genomic_DNA"/>
</dbReference>
<dbReference type="GO" id="GO:0016491">
    <property type="term" value="F:oxidoreductase activity"/>
    <property type="evidence" value="ECO:0007669"/>
    <property type="project" value="InterPro"/>
</dbReference>
<dbReference type="InterPro" id="IPR036249">
    <property type="entry name" value="Thioredoxin-like_sf"/>
</dbReference>
<dbReference type="SUPFAM" id="SSF52833">
    <property type="entry name" value="Thioredoxin-like"/>
    <property type="match status" value="1"/>
</dbReference>
<protein>
    <submittedName>
        <fullName evidence="2">Redoxin domain-containing protein</fullName>
    </submittedName>
</protein>
<comment type="caution">
    <text evidence="2">The sequence shown here is derived from an EMBL/GenBank/DDBJ whole genome shotgun (WGS) entry which is preliminary data.</text>
</comment>
<dbReference type="InterPro" id="IPR011990">
    <property type="entry name" value="TPR-like_helical_dom_sf"/>
</dbReference>
<dbReference type="Gene3D" id="3.40.30.10">
    <property type="entry name" value="Glutaredoxin"/>
    <property type="match status" value="1"/>
</dbReference>
<feature type="domain" description="Thioredoxin" evidence="1">
    <location>
        <begin position="359"/>
        <end position="498"/>
    </location>
</feature>
<dbReference type="InterPro" id="IPR050553">
    <property type="entry name" value="Thioredoxin_ResA/DsbE_sf"/>
</dbReference>
<dbReference type="CDD" id="cd02966">
    <property type="entry name" value="TlpA_like_family"/>
    <property type="match status" value="1"/>
</dbReference>
<dbReference type="PANTHER" id="PTHR42852:SF17">
    <property type="entry name" value="THIOREDOXIN-LIKE PROTEIN HI_1115"/>
    <property type="match status" value="1"/>
</dbReference>
<dbReference type="InterPro" id="IPR013766">
    <property type="entry name" value="Thioredoxin_domain"/>
</dbReference>
<evidence type="ECO:0000313" key="3">
    <source>
        <dbReference type="Proteomes" id="UP001150924"/>
    </source>
</evidence>
<proteinExistence type="predicted"/>
<dbReference type="GO" id="GO:0016209">
    <property type="term" value="F:antioxidant activity"/>
    <property type="evidence" value="ECO:0007669"/>
    <property type="project" value="InterPro"/>
</dbReference>
<organism evidence="2 3">
    <name type="scientific">Nannocystis pusilla</name>
    <dbReference type="NCBI Taxonomy" id="889268"/>
    <lineage>
        <taxon>Bacteria</taxon>
        <taxon>Pseudomonadati</taxon>
        <taxon>Myxococcota</taxon>
        <taxon>Polyangia</taxon>
        <taxon>Nannocystales</taxon>
        <taxon>Nannocystaceae</taxon>
        <taxon>Nannocystis</taxon>
    </lineage>
</organism>
<name>A0A9X3EVW1_9BACT</name>
<accession>A0A9X3EVW1</accession>
<keyword evidence="3" id="KW-1185">Reference proteome</keyword>
<dbReference type="PROSITE" id="PS51352">
    <property type="entry name" value="THIOREDOXIN_2"/>
    <property type="match status" value="1"/>
</dbReference>
<dbReference type="GO" id="GO:0006950">
    <property type="term" value="P:response to stress"/>
    <property type="evidence" value="ECO:0007669"/>
    <property type="project" value="UniProtKB-ARBA"/>
</dbReference>